<dbReference type="InterPro" id="IPR050324">
    <property type="entry name" value="CDP-alcohol_PTase-I"/>
</dbReference>
<feature type="transmembrane region" description="Helical" evidence="16">
    <location>
        <begin position="158"/>
        <end position="177"/>
    </location>
</feature>
<name>A0A1S2LUK3_9BACI</name>
<organism evidence="17 19">
    <name type="scientific">Anaerobacillus isosaccharinicus</name>
    <dbReference type="NCBI Taxonomy" id="1532552"/>
    <lineage>
        <taxon>Bacteria</taxon>
        <taxon>Bacillati</taxon>
        <taxon>Bacillota</taxon>
        <taxon>Bacilli</taxon>
        <taxon>Bacillales</taxon>
        <taxon>Bacillaceae</taxon>
        <taxon>Anaerobacillus</taxon>
    </lineage>
</organism>
<dbReference type="KEGG" id="aia:AWH56_000615"/>
<sequence>MFILQHLDQTIKKMRTQAANLLTVMNLGLGAFAIIFVLQGQLYTSLLFICLAAIFDRFDGIVARKLNITSDLGKQLDSLCDLISFGVAPALLLYSAILFDFGTSGAIFTIIFIACGAIRLARFNVSEHHGYFVGLPITAGGCLLTISFLLVGVLPAPAFMFIILILSFLMISTFKVTKV</sequence>
<dbReference type="PROSITE" id="PS00379">
    <property type="entry name" value="CDP_ALCOHOL_P_TRANSF"/>
    <property type="match status" value="1"/>
</dbReference>
<proteinExistence type="inferred from homology"/>
<dbReference type="GO" id="GO:0016020">
    <property type="term" value="C:membrane"/>
    <property type="evidence" value="ECO:0007669"/>
    <property type="project" value="InterPro"/>
</dbReference>
<dbReference type="Pfam" id="PF01066">
    <property type="entry name" value="CDP-OH_P_transf"/>
    <property type="match status" value="1"/>
</dbReference>
<feature type="transmembrane region" description="Helical" evidence="16">
    <location>
        <begin position="105"/>
        <end position="121"/>
    </location>
</feature>
<dbReference type="EMBL" id="CP063356">
    <property type="protein sequence ID" value="QOY36235.1"/>
    <property type="molecule type" value="Genomic_DNA"/>
</dbReference>
<feature type="transmembrane region" description="Helical" evidence="16">
    <location>
        <begin position="18"/>
        <end position="36"/>
    </location>
</feature>
<dbReference type="GO" id="GO:0003882">
    <property type="term" value="F:CDP-diacylglycerol-serine O-phosphatidyltransferase activity"/>
    <property type="evidence" value="ECO:0007669"/>
    <property type="project" value="UniProtKB-EC"/>
</dbReference>
<feature type="transmembrane region" description="Helical" evidence="16">
    <location>
        <begin position="133"/>
        <end position="152"/>
    </location>
</feature>
<comment type="similarity">
    <text evidence="3 15">Belongs to the CDP-alcohol phosphatidyltransferase class-I family.</text>
</comment>
<evidence type="ECO:0000256" key="4">
    <source>
        <dbReference type="ARBA" id="ARBA00013174"/>
    </source>
</evidence>
<dbReference type="InterPro" id="IPR000462">
    <property type="entry name" value="CDP-OH_P_trans"/>
</dbReference>
<gene>
    <name evidence="18" type="primary">pssA</name>
    <name evidence="18" type="ORF">AWH56_000615</name>
    <name evidence="17" type="ORF">AWH56_12580</name>
</gene>
<evidence type="ECO:0000256" key="13">
    <source>
        <dbReference type="ARBA" id="ARBA00023264"/>
    </source>
</evidence>
<keyword evidence="6" id="KW-0444">Lipid biosynthesis</keyword>
<comment type="subcellular location">
    <subcellularLocation>
        <location evidence="2">Endomembrane system</location>
        <topology evidence="2">Multi-pass membrane protein</topology>
    </subcellularLocation>
</comment>
<evidence type="ECO:0000313" key="17">
    <source>
        <dbReference type="EMBL" id="OIJ15045.1"/>
    </source>
</evidence>
<evidence type="ECO:0000256" key="15">
    <source>
        <dbReference type="RuleBase" id="RU003750"/>
    </source>
</evidence>
<keyword evidence="10" id="KW-0443">Lipid metabolism</keyword>
<evidence type="ECO:0000256" key="12">
    <source>
        <dbReference type="ARBA" id="ARBA00023209"/>
    </source>
</evidence>
<evidence type="ECO:0000256" key="6">
    <source>
        <dbReference type="ARBA" id="ARBA00022516"/>
    </source>
</evidence>
<reference evidence="18 19" key="2">
    <citation type="journal article" date="2017" name="Genome Announc.">
        <title>Draft Genome Sequences of Four Alkaliphilic Bacteria Belonging to the Anaerobacillus Genus.</title>
        <authorList>
            <person name="Bassil N.M."/>
            <person name="Lloyd J.R."/>
        </authorList>
    </citation>
    <scope>NUCLEOTIDE SEQUENCE [LARGE SCALE GENOMIC DNA]</scope>
    <source>
        <strain evidence="18 19">NB2006</strain>
    </source>
</reference>
<evidence type="ECO:0000256" key="2">
    <source>
        <dbReference type="ARBA" id="ARBA00004127"/>
    </source>
</evidence>
<dbReference type="GO" id="GO:0012505">
    <property type="term" value="C:endomembrane system"/>
    <property type="evidence" value="ECO:0007669"/>
    <property type="project" value="UniProtKB-SubCell"/>
</dbReference>
<evidence type="ECO:0000256" key="7">
    <source>
        <dbReference type="ARBA" id="ARBA00022679"/>
    </source>
</evidence>
<keyword evidence="12" id="KW-0594">Phospholipid biosynthesis</keyword>
<evidence type="ECO:0000256" key="16">
    <source>
        <dbReference type="SAM" id="Phobius"/>
    </source>
</evidence>
<keyword evidence="13" id="KW-1208">Phospholipid metabolism</keyword>
<comment type="catalytic activity">
    <reaction evidence="1">
        <text>a CDP-1,2-diacyl-sn-glycerol + L-serine = a 1,2-diacyl-sn-glycero-3-phospho-L-serine + CMP + H(+)</text>
        <dbReference type="Rhea" id="RHEA:16913"/>
        <dbReference type="ChEBI" id="CHEBI:15378"/>
        <dbReference type="ChEBI" id="CHEBI:33384"/>
        <dbReference type="ChEBI" id="CHEBI:57262"/>
        <dbReference type="ChEBI" id="CHEBI:58332"/>
        <dbReference type="ChEBI" id="CHEBI:60377"/>
        <dbReference type="EC" id="2.7.8.8"/>
    </reaction>
</comment>
<dbReference type="InterPro" id="IPR043130">
    <property type="entry name" value="CDP-OH_PTrfase_TM_dom"/>
</dbReference>
<keyword evidence="11 16" id="KW-0472">Membrane</keyword>
<evidence type="ECO:0000256" key="5">
    <source>
        <dbReference type="ARBA" id="ARBA00017171"/>
    </source>
</evidence>
<dbReference type="RefSeq" id="WP_071317435.1">
    <property type="nucleotide sequence ID" value="NZ_CP063356.2"/>
</dbReference>
<protein>
    <recommendedName>
        <fullName evidence="5">CDP-diacylglycerol--serine O-phosphatidyltransferase</fullName>
        <ecNumber evidence="4">2.7.8.8</ecNumber>
    </recommendedName>
    <alternativeName>
        <fullName evidence="14">Phosphatidylserine synthase</fullName>
    </alternativeName>
</protein>
<keyword evidence="8 16" id="KW-0812">Transmembrane</keyword>
<dbReference type="EC" id="2.7.8.8" evidence="4"/>
<dbReference type="Proteomes" id="UP000180175">
    <property type="component" value="Chromosome"/>
</dbReference>
<keyword evidence="7 15" id="KW-0808">Transferase</keyword>
<dbReference type="InterPro" id="IPR048254">
    <property type="entry name" value="CDP_ALCOHOL_P_TRANSF_CS"/>
</dbReference>
<dbReference type="OrthoDB" id="9777147at2"/>
<evidence type="ECO:0000313" key="18">
    <source>
        <dbReference type="EMBL" id="QOY36235.1"/>
    </source>
</evidence>
<evidence type="ECO:0000313" key="19">
    <source>
        <dbReference type="Proteomes" id="UP000180175"/>
    </source>
</evidence>
<evidence type="ECO:0000256" key="1">
    <source>
        <dbReference type="ARBA" id="ARBA00000287"/>
    </source>
</evidence>
<evidence type="ECO:0000256" key="9">
    <source>
        <dbReference type="ARBA" id="ARBA00022989"/>
    </source>
</evidence>
<reference evidence="18 19" key="3">
    <citation type="journal article" date="2019" name="Int. J. Syst. Evol. Microbiol.">
        <title>Anaerobacillus isosaccharinicus sp. nov., an alkaliphilic bacterium which degrades isosaccharinic acid.</title>
        <authorList>
            <person name="Bassil N.M."/>
            <person name="Lloyd J.R."/>
        </authorList>
    </citation>
    <scope>NUCLEOTIDE SEQUENCE [LARGE SCALE GENOMIC DNA]</scope>
    <source>
        <strain evidence="18 19">NB2006</strain>
    </source>
</reference>
<accession>A0A1S2LUK3</accession>
<evidence type="ECO:0000256" key="10">
    <source>
        <dbReference type="ARBA" id="ARBA00023098"/>
    </source>
</evidence>
<reference evidence="18" key="4">
    <citation type="submission" date="2020-10" db="EMBL/GenBank/DDBJ databases">
        <authorList>
            <person name="Bassil N.M."/>
            <person name="Lloyd J.R."/>
        </authorList>
    </citation>
    <scope>NUCLEOTIDE SEQUENCE</scope>
    <source>
        <strain evidence="18">NB2006</strain>
    </source>
</reference>
<reference evidence="17 19" key="1">
    <citation type="submission" date="2016-10" db="EMBL/GenBank/DDBJ databases">
        <title>Draft genome sequences of four alkaliphilic bacteria belonging to the Anaerobacillus genus.</title>
        <authorList>
            <person name="Bassil N.M."/>
            <person name="Lloyd J.R."/>
        </authorList>
    </citation>
    <scope>NUCLEOTIDE SEQUENCE [LARGE SCALE GENOMIC DNA]</scope>
    <source>
        <strain evidence="17 19">NB2006</strain>
    </source>
</reference>
<keyword evidence="9 16" id="KW-1133">Transmembrane helix</keyword>
<dbReference type="GO" id="GO:0008654">
    <property type="term" value="P:phospholipid biosynthetic process"/>
    <property type="evidence" value="ECO:0007669"/>
    <property type="project" value="UniProtKB-KW"/>
</dbReference>
<dbReference type="PANTHER" id="PTHR14269">
    <property type="entry name" value="CDP-DIACYLGLYCEROL--GLYCEROL-3-PHOSPHATE 3-PHOSPHATIDYLTRANSFERASE-RELATED"/>
    <property type="match status" value="1"/>
</dbReference>
<keyword evidence="19" id="KW-1185">Reference proteome</keyword>
<dbReference type="InterPro" id="IPR004533">
    <property type="entry name" value="CDP-diaglyc--ser_O-PTrfase"/>
</dbReference>
<dbReference type="EMBL" id="LQXD01000109">
    <property type="protein sequence ID" value="OIJ15045.1"/>
    <property type="molecule type" value="Genomic_DNA"/>
</dbReference>
<evidence type="ECO:0000256" key="8">
    <source>
        <dbReference type="ARBA" id="ARBA00022692"/>
    </source>
</evidence>
<evidence type="ECO:0000256" key="11">
    <source>
        <dbReference type="ARBA" id="ARBA00023136"/>
    </source>
</evidence>
<evidence type="ECO:0000256" key="3">
    <source>
        <dbReference type="ARBA" id="ARBA00010441"/>
    </source>
</evidence>
<dbReference type="PANTHER" id="PTHR14269:SF61">
    <property type="entry name" value="CDP-DIACYLGLYCEROL--SERINE O-PHOSPHATIDYLTRANSFERASE"/>
    <property type="match status" value="1"/>
</dbReference>
<evidence type="ECO:0000256" key="14">
    <source>
        <dbReference type="ARBA" id="ARBA00032361"/>
    </source>
</evidence>
<dbReference type="NCBIfam" id="TIGR00473">
    <property type="entry name" value="pssA"/>
    <property type="match status" value="1"/>
</dbReference>
<dbReference type="Gene3D" id="1.20.120.1760">
    <property type="match status" value="1"/>
</dbReference>
<dbReference type="AlphaFoldDB" id="A0A1S2LUK3"/>